<sequence length="229" mass="23070">MAGYAVISSSSSLLPASSTPIGYPVGSTTPIGYPIASPSPYPYDIVKPIESLGQCSQTIIFECIADSPCAPNDFPCICVQLSTLGVQAKISGKCSSELAQYTAFQASVCAGGYTPTYSHGPVPTPSHSKPAPPPAPVYNTTVVVQNATTVVPVQVITTHVVITESGKPTTIQTVVPVPVVPTGPAAPPAPPAGYPTGPAPPLFTGAATTVKMGAFAGAIGFLGLVFAGL</sequence>
<dbReference type="VEuPathDB" id="FungiDB:JI435_020900"/>
<proteinExistence type="predicted"/>
<evidence type="ECO:0000313" key="1">
    <source>
        <dbReference type="EMBL" id="QRC91909.1"/>
    </source>
</evidence>
<dbReference type="KEGG" id="pno:SNOG_02090"/>
<dbReference type="AlphaFoldDB" id="A0A7U2EVP2"/>
<organism evidence="1 2">
    <name type="scientific">Phaeosphaeria nodorum (strain SN15 / ATCC MYA-4574 / FGSC 10173)</name>
    <name type="common">Glume blotch fungus</name>
    <name type="synonym">Parastagonospora nodorum</name>
    <dbReference type="NCBI Taxonomy" id="321614"/>
    <lineage>
        <taxon>Eukaryota</taxon>
        <taxon>Fungi</taxon>
        <taxon>Dikarya</taxon>
        <taxon>Ascomycota</taxon>
        <taxon>Pezizomycotina</taxon>
        <taxon>Dothideomycetes</taxon>
        <taxon>Pleosporomycetidae</taxon>
        <taxon>Pleosporales</taxon>
        <taxon>Pleosporineae</taxon>
        <taxon>Phaeosphaeriaceae</taxon>
        <taxon>Parastagonospora</taxon>
    </lineage>
</organism>
<keyword evidence="2" id="KW-1185">Reference proteome</keyword>
<gene>
    <name evidence="1" type="ORF">JI435_020900</name>
</gene>
<dbReference type="OMA" id="PCICDEL"/>
<dbReference type="OrthoDB" id="3797419at2759"/>
<dbReference type="EMBL" id="CP069024">
    <property type="protein sequence ID" value="QRC91909.1"/>
    <property type="molecule type" value="Genomic_DNA"/>
</dbReference>
<dbReference type="Proteomes" id="UP000663193">
    <property type="component" value="Chromosome 2"/>
</dbReference>
<accession>A0A7U2EVP2</accession>
<name>A0A7U2EVP2_PHANO</name>
<evidence type="ECO:0000313" key="2">
    <source>
        <dbReference type="Proteomes" id="UP000663193"/>
    </source>
</evidence>
<reference evidence="2" key="1">
    <citation type="journal article" date="2021" name="BMC Genomics">
        <title>Chromosome-level genome assembly and manually-curated proteome of model necrotroph Parastagonospora nodorum Sn15 reveals a genome-wide trove of candidate effector homologs, and redundancy of virulence-related functions within an accessory chromosome.</title>
        <authorList>
            <person name="Bertazzoni S."/>
            <person name="Jones D.A.B."/>
            <person name="Phan H.T."/>
            <person name="Tan K.-C."/>
            <person name="Hane J.K."/>
        </authorList>
    </citation>
    <scope>NUCLEOTIDE SEQUENCE [LARGE SCALE GENOMIC DNA]</scope>
    <source>
        <strain evidence="2">SN15 / ATCC MYA-4574 / FGSC 10173)</strain>
    </source>
</reference>
<dbReference type="RefSeq" id="XP_001792707.1">
    <property type="nucleotide sequence ID" value="XM_001792655.1"/>
</dbReference>
<protein>
    <submittedName>
        <fullName evidence="1">Uncharacterized protein</fullName>
    </submittedName>
</protein>